<evidence type="ECO:0000313" key="3">
    <source>
        <dbReference type="EMBL" id="KQH85644.1"/>
    </source>
</evidence>
<dbReference type="GO" id="GO:0016020">
    <property type="term" value="C:membrane"/>
    <property type="evidence" value="ECO:0007669"/>
    <property type="project" value="UniProtKB-UniRule"/>
</dbReference>
<feature type="domain" description="OmpA-like" evidence="2">
    <location>
        <begin position="159"/>
        <end position="271"/>
    </location>
</feature>
<gene>
    <name evidence="3" type="ORF">AMR76_13875</name>
</gene>
<dbReference type="InterPro" id="IPR050330">
    <property type="entry name" value="Bact_OuterMem_StrucFunc"/>
</dbReference>
<dbReference type="PRINTS" id="PR01023">
    <property type="entry name" value="NAFLGMOTY"/>
</dbReference>
<name>A0A0Q2XZ36_VIBFU</name>
<keyword evidence="3" id="KW-0966">Cell projection</keyword>
<dbReference type="InterPro" id="IPR006665">
    <property type="entry name" value="OmpA-like"/>
</dbReference>
<dbReference type="PANTHER" id="PTHR30329">
    <property type="entry name" value="STATOR ELEMENT OF FLAGELLAR MOTOR COMPLEX"/>
    <property type="match status" value="1"/>
</dbReference>
<evidence type="ECO:0000313" key="4">
    <source>
        <dbReference type="Proteomes" id="UP000051221"/>
    </source>
</evidence>
<dbReference type="Gene3D" id="2.60.40.2540">
    <property type="match status" value="1"/>
</dbReference>
<sequence>MIAALSSAAFCVGAADYVVPFDEIQWHGKKADDGCELTVEDRYSGVNVRFESAGGKPLALSLSGRSVASFNQGLIVQSEMPRWGSHDYEETLVNEFTRTPKLITVAQGADFIYRDIVAGAWLTVRDDFHSVTFPTVNMRPALDAFQTCTSALPPISYRQAKTTIFNFQSGVLALTQNQRSQLEAISELVLFDPKIKTVRITGHSDSHGDTVVNLSVSRRRADDVAYWMMMAGVPTEMMEIRGQGGRYPVANNATEEGRLANRRVEIELVRR</sequence>
<organism evidence="3 4">
    <name type="scientific">Vibrio furnissii</name>
    <dbReference type="NCBI Taxonomy" id="29494"/>
    <lineage>
        <taxon>Bacteria</taxon>
        <taxon>Pseudomonadati</taxon>
        <taxon>Pseudomonadota</taxon>
        <taxon>Gammaproteobacteria</taxon>
        <taxon>Vibrionales</taxon>
        <taxon>Vibrionaceae</taxon>
        <taxon>Vibrio</taxon>
    </lineage>
</organism>
<dbReference type="CDD" id="cd07185">
    <property type="entry name" value="OmpA_C-like"/>
    <property type="match status" value="1"/>
</dbReference>
<protein>
    <submittedName>
        <fullName evidence="3">Flagellar protein MotY</fullName>
    </submittedName>
</protein>
<keyword evidence="1" id="KW-0472">Membrane</keyword>
<dbReference type="Proteomes" id="UP000051221">
    <property type="component" value="Unassembled WGS sequence"/>
</dbReference>
<accession>A0A0Q2XZ36</accession>
<dbReference type="PROSITE" id="PS51123">
    <property type="entry name" value="OMPA_2"/>
    <property type="match status" value="1"/>
</dbReference>
<keyword evidence="3" id="KW-0969">Cilium</keyword>
<dbReference type="EMBL" id="LKHS01000010">
    <property type="protein sequence ID" value="KQH85644.1"/>
    <property type="molecule type" value="Genomic_DNA"/>
</dbReference>
<dbReference type="Pfam" id="PF00691">
    <property type="entry name" value="OmpA"/>
    <property type="match status" value="1"/>
</dbReference>
<evidence type="ECO:0000256" key="1">
    <source>
        <dbReference type="PROSITE-ProRule" id="PRU00473"/>
    </source>
</evidence>
<dbReference type="PANTHER" id="PTHR30329:SF17">
    <property type="entry name" value="LIPOPROTEIN YFIB-RELATED"/>
    <property type="match status" value="1"/>
</dbReference>
<keyword evidence="4" id="KW-1185">Reference proteome</keyword>
<dbReference type="InParanoid" id="A0A0Q2XZ36"/>
<keyword evidence="3" id="KW-0282">Flagellum</keyword>
<comment type="caution">
    <text evidence="3">The sequence shown here is derived from an EMBL/GenBank/DDBJ whole genome shotgun (WGS) entry which is preliminary data.</text>
</comment>
<dbReference type="SUPFAM" id="SSF103088">
    <property type="entry name" value="OmpA-like"/>
    <property type="match status" value="1"/>
</dbReference>
<evidence type="ECO:0000259" key="2">
    <source>
        <dbReference type="PROSITE" id="PS51123"/>
    </source>
</evidence>
<proteinExistence type="predicted"/>
<dbReference type="InterPro" id="IPR036737">
    <property type="entry name" value="OmpA-like_sf"/>
</dbReference>
<dbReference type="AlphaFoldDB" id="A0A0Q2XZ36"/>
<reference evidence="3 4" key="1">
    <citation type="submission" date="2015-08" db="EMBL/GenBank/DDBJ databases">
        <title>Antibacterial properties of a collection of Vibrionaceae strains.</title>
        <authorList>
            <person name="Giubergia S."/>
        </authorList>
    </citation>
    <scope>NUCLEOTIDE SEQUENCE [LARGE SCALE GENOMIC DNA]</scope>
    <source>
        <strain evidence="3 4">S0821</strain>
    </source>
</reference>
<dbReference type="Gene3D" id="3.30.1330.60">
    <property type="entry name" value="OmpA-like domain"/>
    <property type="match status" value="1"/>
</dbReference>